<evidence type="ECO:0000256" key="14">
    <source>
        <dbReference type="PIRSR" id="PIRSR000350-3"/>
    </source>
</evidence>
<comment type="miscellaneous">
    <text evidence="16">The active site is a redox-active disulfide bond.</text>
</comment>
<feature type="disulfide bond" description="Redox-active" evidence="15">
    <location>
        <begin position="42"/>
        <end position="47"/>
    </location>
</feature>
<dbReference type="PROSITE" id="PS00076">
    <property type="entry name" value="PYRIDINE_REDOX_1"/>
    <property type="match status" value="1"/>
</dbReference>
<dbReference type="PIRSF" id="PIRSF000350">
    <property type="entry name" value="Mercury_reductase_MerA"/>
    <property type="match status" value="1"/>
</dbReference>
<dbReference type="PANTHER" id="PTHR22912">
    <property type="entry name" value="DISULFIDE OXIDOREDUCTASE"/>
    <property type="match status" value="1"/>
</dbReference>
<keyword evidence="20" id="KW-1185">Reference proteome</keyword>
<dbReference type="Pfam" id="PF07992">
    <property type="entry name" value="Pyr_redox_2"/>
    <property type="match status" value="1"/>
</dbReference>
<keyword evidence="6 16" id="KW-0285">Flavoprotein</keyword>
<gene>
    <name evidence="19" type="primary">lpdA</name>
    <name evidence="19" type="ORF">CF651_03415</name>
</gene>
<dbReference type="PANTHER" id="PTHR22912:SF217">
    <property type="entry name" value="DIHYDROLIPOYL DEHYDROGENASE"/>
    <property type="match status" value="1"/>
</dbReference>
<dbReference type="AlphaFoldDB" id="A0A229UXP0"/>
<feature type="domain" description="Pyridine nucleotide-disulphide oxidoreductase dimerisation" evidence="17">
    <location>
        <begin position="355"/>
        <end position="463"/>
    </location>
</feature>
<dbReference type="NCBIfam" id="TIGR01350">
    <property type="entry name" value="lipoamide_DH"/>
    <property type="match status" value="1"/>
</dbReference>
<dbReference type="GO" id="GO:0004148">
    <property type="term" value="F:dihydrolipoyl dehydrogenase (NADH) activity"/>
    <property type="evidence" value="ECO:0007669"/>
    <property type="project" value="UniProtKB-EC"/>
</dbReference>
<dbReference type="Pfam" id="PF02852">
    <property type="entry name" value="Pyr_redox_dim"/>
    <property type="match status" value="1"/>
</dbReference>
<dbReference type="EMBL" id="NMQW01000002">
    <property type="protein sequence ID" value="OXM88150.1"/>
    <property type="molecule type" value="Genomic_DNA"/>
</dbReference>
<protein>
    <recommendedName>
        <fullName evidence="4 16">Dihydrolipoyl dehydrogenase</fullName>
        <ecNumber evidence="3 16">1.8.1.4</ecNumber>
    </recommendedName>
</protein>
<keyword evidence="9 14" id="KW-0520">NAD</keyword>
<evidence type="ECO:0000256" key="10">
    <source>
        <dbReference type="ARBA" id="ARBA00023157"/>
    </source>
</evidence>
<comment type="subcellular location">
    <subcellularLocation>
        <location evidence="1">Cytoplasm</location>
    </subcellularLocation>
</comment>
<dbReference type="PRINTS" id="PR00368">
    <property type="entry name" value="FADPNR"/>
</dbReference>
<dbReference type="EC" id="1.8.1.4" evidence="3 16"/>
<evidence type="ECO:0000313" key="19">
    <source>
        <dbReference type="EMBL" id="OXM88150.1"/>
    </source>
</evidence>
<evidence type="ECO:0000256" key="5">
    <source>
        <dbReference type="ARBA" id="ARBA00022490"/>
    </source>
</evidence>
<dbReference type="InterPro" id="IPR004099">
    <property type="entry name" value="Pyr_nucl-diS_OxRdtase_dimer"/>
</dbReference>
<organism evidence="19 20">
    <name type="scientific">Paenibacillus rigui</name>
    <dbReference type="NCBI Taxonomy" id="554312"/>
    <lineage>
        <taxon>Bacteria</taxon>
        <taxon>Bacillati</taxon>
        <taxon>Bacillota</taxon>
        <taxon>Bacilli</taxon>
        <taxon>Bacillales</taxon>
        <taxon>Paenibacillaceae</taxon>
        <taxon>Paenibacillus</taxon>
    </lineage>
</organism>
<feature type="binding site" evidence="14">
    <location>
        <begin position="150"/>
        <end position="152"/>
    </location>
    <ligand>
        <name>FAD</name>
        <dbReference type="ChEBI" id="CHEBI:57692"/>
    </ligand>
</feature>
<dbReference type="InterPro" id="IPR016156">
    <property type="entry name" value="FAD/NAD-linked_Rdtase_dimer_sf"/>
</dbReference>
<keyword evidence="14" id="KW-0547">Nucleotide-binding</keyword>
<comment type="catalytic activity">
    <reaction evidence="12 16">
        <text>N(6)-[(R)-dihydrolipoyl]-L-lysyl-[protein] + NAD(+) = N(6)-[(R)-lipoyl]-L-lysyl-[protein] + NADH + H(+)</text>
        <dbReference type="Rhea" id="RHEA:15045"/>
        <dbReference type="Rhea" id="RHEA-COMP:10474"/>
        <dbReference type="Rhea" id="RHEA-COMP:10475"/>
        <dbReference type="ChEBI" id="CHEBI:15378"/>
        <dbReference type="ChEBI" id="CHEBI:57540"/>
        <dbReference type="ChEBI" id="CHEBI:57945"/>
        <dbReference type="ChEBI" id="CHEBI:83099"/>
        <dbReference type="ChEBI" id="CHEBI:83100"/>
        <dbReference type="EC" id="1.8.1.4"/>
    </reaction>
</comment>
<dbReference type="GO" id="GO:0050660">
    <property type="term" value="F:flavin adenine dinucleotide binding"/>
    <property type="evidence" value="ECO:0007669"/>
    <property type="project" value="InterPro"/>
</dbReference>
<evidence type="ECO:0000256" key="2">
    <source>
        <dbReference type="ARBA" id="ARBA00007532"/>
    </source>
</evidence>
<dbReference type="InterPro" id="IPR050151">
    <property type="entry name" value="Class-I_Pyr_Nuc-Dis_Oxidored"/>
</dbReference>
<evidence type="ECO:0000256" key="9">
    <source>
        <dbReference type="ARBA" id="ARBA00023027"/>
    </source>
</evidence>
<evidence type="ECO:0000259" key="18">
    <source>
        <dbReference type="Pfam" id="PF07992"/>
    </source>
</evidence>
<feature type="binding site" evidence="14">
    <location>
        <position position="114"/>
    </location>
    <ligand>
        <name>FAD</name>
        <dbReference type="ChEBI" id="CHEBI:57692"/>
    </ligand>
</feature>
<evidence type="ECO:0000256" key="15">
    <source>
        <dbReference type="PIRSR" id="PIRSR000350-4"/>
    </source>
</evidence>
<feature type="binding site" evidence="14">
    <location>
        <begin position="187"/>
        <end position="194"/>
    </location>
    <ligand>
        <name>NAD(+)</name>
        <dbReference type="ChEBI" id="CHEBI:57540"/>
    </ligand>
</feature>
<dbReference type="FunFam" id="3.30.390.30:FF:000001">
    <property type="entry name" value="Dihydrolipoyl dehydrogenase"/>
    <property type="match status" value="1"/>
</dbReference>
<evidence type="ECO:0000256" key="6">
    <source>
        <dbReference type="ARBA" id="ARBA00022630"/>
    </source>
</evidence>
<dbReference type="SUPFAM" id="SSF55424">
    <property type="entry name" value="FAD/NAD-linked reductases, dimerisation (C-terminal) domain"/>
    <property type="match status" value="1"/>
</dbReference>
<feature type="binding site" evidence="14">
    <location>
        <position position="51"/>
    </location>
    <ligand>
        <name>FAD</name>
        <dbReference type="ChEBI" id="CHEBI:57692"/>
    </ligand>
</feature>
<evidence type="ECO:0000256" key="11">
    <source>
        <dbReference type="ARBA" id="ARBA00023284"/>
    </source>
</evidence>
<evidence type="ECO:0000256" key="7">
    <source>
        <dbReference type="ARBA" id="ARBA00022827"/>
    </source>
</evidence>
<dbReference type="InterPro" id="IPR036188">
    <property type="entry name" value="FAD/NAD-bd_sf"/>
</dbReference>
<keyword evidence="11 16" id="KW-0676">Redox-active center</keyword>
<evidence type="ECO:0000259" key="17">
    <source>
        <dbReference type="Pfam" id="PF02852"/>
    </source>
</evidence>
<evidence type="ECO:0000256" key="16">
    <source>
        <dbReference type="RuleBase" id="RU003692"/>
    </source>
</evidence>
<evidence type="ECO:0000313" key="20">
    <source>
        <dbReference type="Proteomes" id="UP000215509"/>
    </source>
</evidence>
<dbReference type="InterPro" id="IPR001100">
    <property type="entry name" value="Pyr_nuc-diS_OxRdtase"/>
</dbReference>
<proteinExistence type="inferred from homology"/>
<dbReference type="SUPFAM" id="SSF51905">
    <property type="entry name" value="FAD/NAD(P)-binding domain"/>
    <property type="match status" value="1"/>
</dbReference>
<dbReference type="InterPro" id="IPR023753">
    <property type="entry name" value="FAD/NAD-binding_dom"/>
</dbReference>
<dbReference type="Gene3D" id="3.30.390.30">
    <property type="match status" value="1"/>
</dbReference>
<accession>A0A229UXP0</accession>
<feature type="binding site" evidence="14">
    <location>
        <position position="320"/>
    </location>
    <ligand>
        <name>FAD</name>
        <dbReference type="ChEBI" id="CHEBI:57692"/>
    </ligand>
</feature>
<dbReference type="GO" id="GO:0006103">
    <property type="term" value="P:2-oxoglutarate metabolic process"/>
    <property type="evidence" value="ECO:0007669"/>
    <property type="project" value="TreeGrafter"/>
</dbReference>
<evidence type="ECO:0000256" key="4">
    <source>
        <dbReference type="ARBA" id="ARBA00016961"/>
    </source>
</evidence>
<comment type="cofactor">
    <cofactor evidence="14 16">
        <name>FAD</name>
        <dbReference type="ChEBI" id="CHEBI:57692"/>
    </cofactor>
    <text evidence="14 16">Binds 1 FAD per subunit.</text>
</comment>
<dbReference type="GO" id="GO:0005737">
    <property type="term" value="C:cytoplasm"/>
    <property type="evidence" value="ECO:0007669"/>
    <property type="project" value="UniProtKB-SubCell"/>
</dbReference>
<dbReference type="RefSeq" id="WP_094013397.1">
    <property type="nucleotide sequence ID" value="NZ_NMQW01000002.1"/>
</dbReference>
<dbReference type="OrthoDB" id="9800167at2"/>
<dbReference type="Proteomes" id="UP000215509">
    <property type="component" value="Unassembled WGS sequence"/>
</dbReference>
<evidence type="ECO:0000256" key="13">
    <source>
        <dbReference type="PIRSR" id="PIRSR000350-2"/>
    </source>
</evidence>
<evidence type="ECO:0000256" key="3">
    <source>
        <dbReference type="ARBA" id="ARBA00012608"/>
    </source>
</evidence>
<evidence type="ECO:0000256" key="1">
    <source>
        <dbReference type="ARBA" id="ARBA00004496"/>
    </source>
</evidence>
<evidence type="ECO:0000256" key="8">
    <source>
        <dbReference type="ARBA" id="ARBA00023002"/>
    </source>
</evidence>
<sequence>MTQAFDIVVLGGGTGGYIAAIRAAQLGKTVAIVERDKLGGTCLHRGCIPSKALLRSAEVYANTLDGDRFGVETASVQLNFSKVQSRKLGVVEQLHRGIQYLMSKHKIAVFYGNGRLLSPSIFSPRSGQVSVELSDDEIVTLVPDKLIIATGSRPRNLPGLETDGRYILNSDHALELEELPESMVIIGGGVIGVEWASMLHDFGVKVTIVEYAPRLLPTEDADISKEMERLLKKRGVEVLTGALVLPETVNITEGRVQLNLEHKGEQKSLMADKVLVSVGRQANVEGIGLLENTDVKIENGVIRVNEFMQTNVSHIYAIGDVNGGLQLAHVAGHEGIIAVEHASGLHPHTFNAHQVPRCVYTRPEAASLGQTEQQAKDAGHDVVVGRVPFTAIGKALVHGEADGFVKVIADKKTNDILGVHMIGAHVTDYISEAALAQLLDATPWEVGQAIHPHPTLSEALGEAMLAIDGRAIGI</sequence>
<keyword evidence="7 14" id="KW-0274">FAD</keyword>
<comment type="caution">
    <text evidence="19">The sequence shown here is derived from an EMBL/GenBank/DDBJ whole genome shotgun (WGS) entry which is preliminary data.</text>
</comment>
<evidence type="ECO:0000256" key="12">
    <source>
        <dbReference type="ARBA" id="ARBA00049187"/>
    </source>
</evidence>
<dbReference type="InterPro" id="IPR006258">
    <property type="entry name" value="Lipoamide_DH"/>
</dbReference>
<keyword evidence="10" id="KW-1015">Disulfide bond</keyword>
<name>A0A229UXP0_9BACL</name>
<feature type="active site" description="Proton acceptor" evidence="13">
    <location>
        <position position="453"/>
    </location>
</feature>
<feature type="binding site" evidence="14">
    <location>
        <position position="210"/>
    </location>
    <ligand>
        <name>NAD(+)</name>
        <dbReference type="ChEBI" id="CHEBI:57540"/>
    </ligand>
</feature>
<dbReference type="Gene3D" id="3.50.50.60">
    <property type="entry name" value="FAD/NAD(P)-binding domain"/>
    <property type="match status" value="2"/>
</dbReference>
<dbReference type="PRINTS" id="PR00411">
    <property type="entry name" value="PNDRDTASEI"/>
</dbReference>
<feature type="domain" description="FAD/NAD(P)-binding" evidence="18">
    <location>
        <begin position="5"/>
        <end position="335"/>
    </location>
</feature>
<dbReference type="InterPro" id="IPR012999">
    <property type="entry name" value="Pyr_OxRdtase_I_AS"/>
</dbReference>
<keyword evidence="8 16" id="KW-0560">Oxidoreductase</keyword>
<keyword evidence="5" id="KW-0963">Cytoplasm</keyword>
<feature type="binding site" evidence="14">
    <location>
        <position position="279"/>
    </location>
    <ligand>
        <name>NAD(+)</name>
        <dbReference type="ChEBI" id="CHEBI:57540"/>
    </ligand>
</feature>
<reference evidence="19 20" key="1">
    <citation type="submission" date="2017-07" db="EMBL/GenBank/DDBJ databases">
        <title>Genome sequencing and assembly of Paenibacillus rigui.</title>
        <authorList>
            <person name="Mayilraj S."/>
        </authorList>
    </citation>
    <scope>NUCLEOTIDE SEQUENCE [LARGE SCALE GENOMIC DNA]</scope>
    <source>
        <strain evidence="19 20">JCM 16352</strain>
    </source>
</reference>
<comment type="similarity">
    <text evidence="2 16">Belongs to the class-I pyridine nucleotide-disulfide oxidoreductase family.</text>
</comment>